<dbReference type="InterPro" id="IPR017927">
    <property type="entry name" value="FAD-bd_FR_type"/>
</dbReference>
<evidence type="ECO:0000256" key="2">
    <source>
        <dbReference type="ARBA" id="ARBA00022630"/>
    </source>
</evidence>
<dbReference type="EC" id="1.18.1.2" evidence="10"/>
<dbReference type="Pfam" id="PF00970">
    <property type="entry name" value="FAD_binding_6"/>
    <property type="match status" value="1"/>
</dbReference>
<dbReference type="OMA" id="SMARWFY"/>
<keyword evidence="4" id="KW-0479">Metal-binding</keyword>
<keyword evidence="6 10" id="KW-0560">Oxidoreductase</keyword>
<dbReference type="Gene3D" id="3.40.50.80">
    <property type="entry name" value="Nucleotide-binding domain of ferredoxin-NADP reductase (FNR) module"/>
    <property type="match status" value="1"/>
</dbReference>
<dbReference type="EMBL" id="AB426464">
    <property type="protein sequence ID" value="BAH29712.1"/>
    <property type="molecule type" value="Genomic_DNA"/>
</dbReference>
<evidence type="ECO:0000256" key="7">
    <source>
        <dbReference type="ARBA" id="ARBA00023004"/>
    </source>
</evidence>
<evidence type="ECO:0000256" key="8">
    <source>
        <dbReference type="ARBA" id="ARBA00023014"/>
    </source>
</evidence>
<dbReference type="GO" id="GO:0004324">
    <property type="term" value="F:ferredoxin-NADP+ reductase activity"/>
    <property type="evidence" value="ECO:0007669"/>
    <property type="project" value="UniProtKB-EC"/>
</dbReference>
<dbReference type="GO" id="GO:0046872">
    <property type="term" value="F:metal ion binding"/>
    <property type="evidence" value="ECO:0007669"/>
    <property type="project" value="UniProtKB-KW"/>
</dbReference>
<dbReference type="SUPFAM" id="SSF52343">
    <property type="entry name" value="Ferredoxin reductase-like, C-terminal NADP-linked domain"/>
    <property type="match status" value="1"/>
</dbReference>
<protein>
    <submittedName>
        <fullName evidence="10">Ferredoxin-NADP+ reductase</fullName>
        <ecNumber evidence="10">1.18.1.2</ecNumber>
    </submittedName>
</protein>
<evidence type="ECO:0000256" key="3">
    <source>
        <dbReference type="ARBA" id="ARBA00022714"/>
    </source>
</evidence>
<dbReference type="PANTHER" id="PTHR47354">
    <property type="entry name" value="NADH OXIDOREDUCTASE HCR"/>
    <property type="match status" value="1"/>
</dbReference>
<keyword evidence="3" id="KW-0001">2Fe-2S</keyword>
<dbReference type="InterPro" id="IPR012165">
    <property type="entry name" value="Cyt_c3_hydrogenase_gsu"/>
</dbReference>
<dbReference type="PRINTS" id="PR00371">
    <property type="entry name" value="FPNCR"/>
</dbReference>
<evidence type="ECO:0000256" key="6">
    <source>
        <dbReference type="ARBA" id="ARBA00023002"/>
    </source>
</evidence>
<dbReference type="Gene3D" id="2.40.30.10">
    <property type="entry name" value="Translation factors"/>
    <property type="match status" value="1"/>
</dbReference>
<dbReference type="CDD" id="cd06217">
    <property type="entry name" value="FNR_iron_sulfur_binding_3"/>
    <property type="match status" value="1"/>
</dbReference>
<dbReference type="InterPro" id="IPR039261">
    <property type="entry name" value="FNR_nucleotide-bd"/>
</dbReference>
<dbReference type="InterPro" id="IPR001709">
    <property type="entry name" value="Flavoprot_Pyr_Nucl_cyt_Rdtase"/>
</dbReference>
<dbReference type="PIRSF" id="PIRSF006816">
    <property type="entry name" value="Cyc3_hyd_g"/>
    <property type="match status" value="1"/>
</dbReference>
<sequence length="247" mass="28040">MTNMIDKKPILELSAPVIEIITETPTTKTLVFDIKGVDLDFYPGQYVMLEVPYPTTGEVLKRAYSIANSPLKKGVLELTIKRTPNGKASVILTEQVKVGDVFKIKGPYGKFIWLPEMSDKVVFIGAGSGIVPLMCMLRYIIDANLHHVKATLLYSNTSYEEIIYREELEKMERHSNIKVVHTLTRSVPEGWRGYTGRINPDMILKEVDDIPLNLYYLCGPPKFVDDITSMLVDLGVPKERIKKEKYE</sequence>
<name>B9ZYL6_HYDTH</name>
<comment type="cofactor">
    <cofactor evidence="1">
        <name>FAD</name>
        <dbReference type="ChEBI" id="CHEBI:57692"/>
    </cofactor>
</comment>
<dbReference type="InterPro" id="IPR001433">
    <property type="entry name" value="OxRdtase_FAD/NAD-bd"/>
</dbReference>
<dbReference type="Pfam" id="PF00175">
    <property type="entry name" value="NAD_binding_1"/>
    <property type="match status" value="1"/>
</dbReference>
<feature type="domain" description="FAD-binding FR-type" evidence="9">
    <location>
        <begin position="10"/>
        <end position="114"/>
    </location>
</feature>
<dbReference type="InterPro" id="IPR017938">
    <property type="entry name" value="Riboflavin_synthase-like_b-brl"/>
</dbReference>
<dbReference type="SUPFAM" id="SSF63380">
    <property type="entry name" value="Riboflavin synthase domain-like"/>
    <property type="match status" value="1"/>
</dbReference>
<dbReference type="InterPro" id="IPR050415">
    <property type="entry name" value="MRET"/>
</dbReference>
<keyword evidence="8" id="KW-0411">Iron-sulfur</keyword>
<evidence type="ECO:0000256" key="4">
    <source>
        <dbReference type="ARBA" id="ARBA00022723"/>
    </source>
</evidence>
<evidence type="ECO:0000256" key="5">
    <source>
        <dbReference type="ARBA" id="ARBA00022827"/>
    </source>
</evidence>
<keyword evidence="5" id="KW-0274">FAD</keyword>
<keyword evidence="7" id="KW-0408">Iron</keyword>
<dbReference type="AlphaFoldDB" id="B9ZYL6"/>
<proteinExistence type="predicted"/>
<dbReference type="PRINTS" id="PR00410">
    <property type="entry name" value="PHEHYDRXLASE"/>
</dbReference>
<evidence type="ECO:0000259" key="9">
    <source>
        <dbReference type="PROSITE" id="PS51384"/>
    </source>
</evidence>
<evidence type="ECO:0000256" key="1">
    <source>
        <dbReference type="ARBA" id="ARBA00001974"/>
    </source>
</evidence>
<dbReference type="PANTHER" id="PTHR47354:SF6">
    <property type="entry name" value="NADH OXIDOREDUCTASE HCR"/>
    <property type="match status" value="1"/>
</dbReference>
<keyword evidence="2" id="KW-0285">Flavoprotein</keyword>
<dbReference type="PROSITE" id="PS51384">
    <property type="entry name" value="FAD_FR"/>
    <property type="match status" value="1"/>
</dbReference>
<gene>
    <name evidence="10" type="primary">fpr</name>
</gene>
<accession>B9ZYL6</accession>
<organism evidence="10">
    <name type="scientific">Hydrogenobacter thermophilus</name>
    <dbReference type="NCBI Taxonomy" id="940"/>
    <lineage>
        <taxon>Bacteria</taxon>
        <taxon>Pseudomonadati</taxon>
        <taxon>Aquificota</taxon>
        <taxon>Aquificia</taxon>
        <taxon>Aquificales</taxon>
        <taxon>Aquificaceae</taxon>
        <taxon>Hydrogenobacter</taxon>
    </lineage>
</organism>
<dbReference type="GO" id="GO:0050660">
    <property type="term" value="F:flavin adenine dinucleotide binding"/>
    <property type="evidence" value="ECO:0007669"/>
    <property type="project" value="InterPro"/>
</dbReference>
<dbReference type="GO" id="GO:0051537">
    <property type="term" value="F:2 iron, 2 sulfur cluster binding"/>
    <property type="evidence" value="ECO:0007669"/>
    <property type="project" value="UniProtKB-KW"/>
</dbReference>
<evidence type="ECO:0000313" key="10">
    <source>
        <dbReference type="EMBL" id="BAH29712.1"/>
    </source>
</evidence>
<dbReference type="InterPro" id="IPR008333">
    <property type="entry name" value="Cbr1-like_FAD-bd_dom"/>
</dbReference>
<dbReference type="GO" id="GO:0006221">
    <property type="term" value="P:pyrimidine nucleotide biosynthetic process"/>
    <property type="evidence" value="ECO:0007669"/>
    <property type="project" value="InterPro"/>
</dbReference>
<reference evidence="10" key="1">
    <citation type="journal article" date="2009" name="FEMS Microbiol. Lett.">
        <title>Ferredoxin-NADP reductase from the thermophilic hydrogen-oxidizing bacterium, Hydrogenobacter thermophilus TK-6.</title>
        <authorList>
            <person name="Ikeda T."/>
            <person name="Nakamura M."/>
            <person name="Arai H."/>
            <person name="Ishii M."/>
            <person name="Igarashi Y."/>
        </authorList>
    </citation>
    <scope>NUCLEOTIDE SEQUENCE</scope>
    <source>
        <strain evidence="10">TK-6</strain>
    </source>
</reference>